<keyword evidence="2 11" id="KW-1003">Cell membrane</keyword>
<sequence length="122" mass="12823">MKQLLLVFLGGGAGSALRFLISKNLNTLSSIPLGTLLVNFFGSLLIGFIIGLGMKQETISPNTTLLLATGFCGGFTTFSAFSFENQALLKAGDYFNFGIYSAGSIFLGIAAVLTGIWVSRLG</sequence>
<dbReference type="NCBIfam" id="TIGR00494">
    <property type="entry name" value="crcB"/>
    <property type="match status" value="1"/>
</dbReference>
<evidence type="ECO:0000313" key="13">
    <source>
        <dbReference type="Proteomes" id="UP001163981"/>
    </source>
</evidence>
<comment type="function">
    <text evidence="11">Fluoride-specific ion channel. Important for reducing fluoride concentration in the cell, thus reducing its toxicity.</text>
</comment>
<dbReference type="PANTHER" id="PTHR28259:SF1">
    <property type="entry name" value="FLUORIDE EXPORT PROTEIN 1-RELATED"/>
    <property type="match status" value="1"/>
</dbReference>
<feature type="transmembrane region" description="Helical" evidence="11">
    <location>
        <begin position="64"/>
        <end position="83"/>
    </location>
</feature>
<accession>A0ABY6NW22</accession>
<keyword evidence="5 11" id="KW-1133">Transmembrane helix</keyword>
<keyword evidence="8 11" id="KW-0407">Ion channel</keyword>
<feature type="transmembrane region" description="Helical" evidence="11">
    <location>
        <begin position="95"/>
        <end position="118"/>
    </location>
</feature>
<keyword evidence="7 11" id="KW-0472">Membrane</keyword>
<dbReference type="InterPro" id="IPR003691">
    <property type="entry name" value="FluC"/>
</dbReference>
<reference evidence="12" key="1">
    <citation type="submission" date="2021-02" db="EMBL/GenBank/DDBJ databases">
        <title>Salinimicrobium sp. nov. isolated from seawater in Tongyeong, Republic of Korea.</title>
        <authorList>
            <person name="Lee S.-J."/>
        </authorList>
    </citation>
    <scope>NUCLEOTIDE SEQUENCE</scope>
    <source>
        <strain evidence="12">HN-2-9-2</strain>
    </source>
</reference>
<comment type="subcellular location">
    <subcellularLocation>
        <location evidence="1 11">Cell membrane</location>
        <topology evidence="1 11">Multi-pass membrane protein</topology>
    </subcellularLocation>
</comment>
<comment type="activity regulation">
    <text evidence="11">Na(+) is not transported, but it plays an essential structural role and its presence is essential for fluoride channel function.</text>
</comment>
<evidence type="ECO:0000256" key="9">
    <source>
        <dbReference type="ARBA" id="ARBA00035120"/>
    </source>
</evidence>
<proteinExistence type="inferred from homology"/>
<evidence type="ECO:0000256" key="1">
    <source>
        <dbReference type="ARBA" id="ARBA00004651"/>
    </source>
</evidence>
<dbReference type="Proteomes" id="UP001163981">
    <property type="component" value="Chromosome"/>
</dbReference>
<evidence type="ECO:0000256" key="3">
    <source>
        <dbReference type="ARBA" id="ARBA00022519"/>
    </source>
</evidence>
<keyword evidence="11" id="KW-0813">Transport</keyword>
<evidence type="ECO:0000256" key="7">
    <source>
        <dbReference type="ARBA" id="ARBA00023136"/>
    </source>
</evidence>
<dbReference type="PANTHER" id="PTHR28259">
    <property type="entry name" value="FLUORIDE EXPORT PROTEIN 1-RELATED"/>
    <property type="match status" value="1"/>
</dbReference>
<keyword evidence="11" id="KW-0915">Sodium</keyword>
<evidence type="ECO:0000256" key="5">
    <source>
        <dbReference type="ARBA" id="ARBA00022989"/>
    </source>
</evidence>
<gene>
    <name evidence="11 12" type="primary">crcB</name>
    <name evidence="11" type="synonym">fluC</name>
    <name evidence="12" type="ORF">JRG66_11605</name>
</gene>
<feature type="binding site" evidence="11">
    <location>
        <position position="73"/>
    </location>
    <ligand>
        <name>Na(+)</name>
        <dbReference type="ChEBI" id="CHEBI:29101"/>
        <note>structural</note>
    </ligand>
</feature>
<keyword evidence="3" id="KW-0997">Cell inner membrane</keyword>
<evidence type="ECO:0000313" key="12">
    <source>
        <dbReference type="EMBL" id="UZH56846.1"/>
    </source>
</evidence>
<dbReference type="Pfam" id="PF02537">
    <property type="entry name" value="CRCB"/>
    <property type="match status" value="1"/>
</dbReference>
<name>A0ABY6NW22_9FLAO</name>
<evidence type="ECO:0000256" key="6">
    <source>
        <dbReference type="ARBA" id="ARBA00023065"/>
    </source>
</evidence>
<evidence type="ECO:0000256" key="8">
    <source>
        <dbReference type="ARBA" id="ARBA00023303"/>
    </source>
</evidence>
<keyword evidence="4 11" id="KW-0812">Transmembrane</keyword>
<keyword evidence="13" id="KW-1185">Reference proteome</keyword>
<feature type="transmembrane region" description="Helical" evidence="11">
    <location>
        <begin position="32"/>
        <end position="52"/>
    </location>
</feature>
<keyword evidence="11" id="KW-0479">Metal-binding</keyword>
<evidence type="ECO:0000256" key="2">
    <source>
        <dbReference type="ARBA" id="ARBA00022475"/>
    </source>
</evidence>
<evidence type="ECO:0000256" key="4">
    <source>
        <dbReference type="ARBA" id="ARBA00022692"/>
    </source>
</evidence>
<evidence type="ECO:0000256" key="11">
    <source>
        <dbReference type="HAMAP-Rule" id="MF_00454"/>
    </source>
</evidence>
<keyword evidence="6 11" id="KW-0406">Ion transport</keyword>
<dbReference type="HAMAP" id="MF_00454">
    <property type="entry name" value="FluC"/>
    <property type="match status" value="1"/>
</dbReference>
<comment type="catalytic activity">
    <reaction evidence="10">
        <text>fluoride(in) = fluoride(out)</text>
        <dbReference type="Rhea" id="RHEA:76159"/>
        <dbReference type="ChEBI" id="CHEBI:17051"/>
    </reaction>
    <physiologicalReaction direction="left-to-right" evidence="10">
        <dbReference type="Rhea" id="RHEA:76160"/>
    </physiologicalReaction>
</comment>
<comment type="similarity">
    <text evidence="9 11">Belongs to the fluoride channel Fluc/FEX (TC 1.A.43) family.</text>
</comment>
<evidence type="ECO:0000256" key="10">
    <source>
        <dbReference type="ARBA" id="ARBA00035585"/>
    </source>
</evidence>
<organism evidence="12 13">
    <name type="scientific">Salinimicrobium tongyeongense</name>
    <dbReference type="NCBI Taxonomy" id="2809707"/>
    <lineage>
        <taxon>Bacteria</taxon>
        <taxon>Pseudomonadati</taxon>
        <taxon>Bacteroidota</taxon>
        <taxon>Flavobacteriia</taxon>
        <taxon>Flavobacteriales</taxon>
        <taxon>Flavobacteriaceae</taxon>
        <taxon>Salinimicrobium</taxon>
    </lineage>
</organism>
<feature type="binding site" evidence="11">
    <location>
        <position position="76"/>
    </location>
    <ligand>
        <name>Na(+)</name>
        <dbReference type="ChEBI" id="CHEBI:29101"/>
        <note>structural</note>
    </ligand>
</feature>
<dbReference type="EMBL" id="CP069620">
    <property type="protein sequence ID" value="UZH56846.1"/>
    <property type="molecule type" value="Genomic_DNA"/>
</dbReference>
<protein>
    <recommendedName>
        <fullName evidence="11">Fluoride-specific ion channel FluC</fullName>
    </recommendedName>
</protein>